<comment type="similarity">
    <text evidence="2">Belongs to the amino acid/polyamine transporter 2 family.</text>
</comment>
<dbReference type="GO" id="GO:0015179">
    <property type="term" value="F:L-amino acid transmembrane transporter activity"/>
    <property type="evidence" value="ECO:0007669"/>
    <property type="project" value="TreeGrafter"/>
</dbReference>
<dbReference type="GO" id="GO:0006836">
    <property type="term" value="P:neurotransmitter transport"/>
    <property type="evidence" value="ECO:0007669"/>
    <property type="project" value="UniProtKB-KW"/>
</dbReference>
<keyword evidence="7 10" id="KW-0472">Membrane</keyword>
<feature type="domain" description="Amino acid transporter transmembrane" evidence="11">
    <location>
        <begin position="78"/>
        <end position="464"/>
    </location>
</feature>
<dbReference type="GO" id="GO:0005774">
    <property type="term" value="C:vacuolar membrane"/>
    <property type="evidence" value="ECO:0007669"/>
    <property type="project" value="TreeGrafter"/>
</dbReference>
<name>A0A158QZH9_NIPBR</name>
<evidence type="ECO:0000256" key="6">
    <source>
        <dbReference type="ARBA" id="ARBA00022989"/>
    </source>
</evidence>
<evidence type="ECO:0000256" key="8">
    <source>
        <dbReference type="ARBA" id="ARBA00023329"/>
    </source>
</evidence>
<gene>
    <name evidence="12" type="ORF">NBR_LOCUS10166</name>
</gene>
<protein>
    <submittedName>
        <fullName evidence="14">Vesicular GABA transporter (inferred by orthology to a C. elegans protein)</fullName>
    </submittedName>
</protein>
<dbReference type="STRING" id="27835.A0A158QZH9"/>
<reference evidence="14" key="1">
    <citation type="submission" date="2016-04" db="UniProtKB">
        <authorList>
            <consortium name="WormBaseParasite"/>
        </authorList>
    </citation>
    <scope>IDENTIFICATION</scope>
</reference>
<dbReference type="WBParaSite" id="NBR_0001016501-mRNA-1">
    <property type="protein sequence ID" value="NBR_0001016501-mRNA-1"/>
    <property type="gene ID" value="NBR_0001016501"/>
</dbReference>
<keyword evidence="5" id="KW-0532">Neurotransmitter transport</keyword>
<dbReference type="InterPro" id="IPR013057">
    <property type="entry name" value="AA_transpt_TM"/>
</dbReference>
<dbReference type="Pfam" id="PF01490">
    <property type="entry name" value="Aa_trans"/>
    <property type="match status" value="1"/>
</dbReference>
<keyword evidence="3" id="KW-0813">Transport</keyword>
<keyword evidence="13" id="KW-1185">Reference proteome</keyword>
<evidence type="ECO:0000313" key="12">
    <source>
        <dbReference type="EMBL" id="VDL73755.1"/>
    </source>
</evidence>
<keyword evidence="6 10" id="KW-1133">Transmembrane helix</keyword>
<dbReference type="Proteomes" id="UP000271162">
    <property type="component" value="Unassembled WGS sequence"/>
</dbReference>
<keyword evidence="4 10" id="KW-0812">Transmembrane</keyword>
<dbReference type="EMBL" id="UYSL01020263">
    <property type="protein sequence ID" value="VDL73755.1"/>
    <property type="molecule type" value="Genomic_DNA"/>
</dbReference>
<feature type="transmembrane region" description="Helical" evidence="10">
    <location>
        <begin position="295"/>
        <end position="313"/>
    </location>
</feature>
<evidence type="ECO:0000256" key="5">
    <source>
        <dbReference type="ARBA" id="ARBA00022775"/>
    </source>
</evidence>
<feature type="transmembrane region" description="Helical" evidence="10">
    <location>
        <begin position="256"/>
        <end position="274"/>
    </location>
</feature>
<feature type="transmembrane region" description="Helical" evidence="10">
    <location>
        <begin position="226"/>
        <end position="244"/>
    </location>
</feature>
<evidence type="ECO:0000256" key="10">
    <source>
        <dbReference type="SAM" id="Phobius"/>
    </source>
</evidence>
<feature type="transmembrane region" description="Helical" evidence="10">
    <location>
        <begin position="444"/>
        <end position="464"/>
    </location>
</feature>
<evidence type="ECO:0000256" key="2">
    <source>
        <dbReference type="ARBA" id="ARBA00008066"/>
    </source>
</evidence>
<organism evidence="14">
    <name type="scientific">Nippostrongylus brasiliensis</name>
    <name type="common">Rat hookworm</name>
    <dbReference type="NCBI Taxonomy" id="27835"/>
    <lineage>
        <taxon>Eukaryota</taxon>
        <taxon>Metazoa</taxon>
        <taxon>Ecdysozoa</taxon>
        <taxon>Nematoda</taxon>
        <taxon>Chromadorea</taxon>
        <taxon>Rhabditida</taxon>
        <taxon>Rhabditina</taxon>
        <taxon>Rhabditomorpha</taxon>
        <taxon>Strongyloidea</taxon>
        <taxon>Heligmosomidae</taxon>
        <taxon>Nippostrongylus</taxon>
    </lineage>
</organism>
<comment type="subcellular location">
    <subcellularLocation>
        <location evidence="1">Cytoplasmic vesicle membrane</location>
        <topology evidence="1">Multi-pass membrane protein</topology>
    </subcellularLocation>
</comment>
<feature type="transmembrane region" description="Helical" evidence="10">
    <location>
        <begin position="412"/>
        <end position="432"/>
    </location>
</feature>
<evidence type="ECO:0000256" key="4">
    <source>
        <dbReference type="ARBA" id="ARBA00022692"/>
    </source>
</evidence>
<evidence type="ECO:0000259" key="11">
    <source>
        <dbReference type="Pfam" id="PF01490"/>
    </source>
</evidence>
<keyword evidence="8" id="KW-0968">Cytoplasmic vesicle</keyword>
<proteinExistence type="inferred from homology"/>
<sequence length="476" mass="53200">MTQRLQTLQNWSNKHVFTASMDYWNQEPPEVESFGMRPKRPAAPSNYGTVEEGPEGDGSDSPVEVDNIANDPHAGGEPITALQAAWNVTNAIQGMFIVGLPIAVKVGGWWSVFAMMGVAYICYWTGVLLIECLYEKDEKVRFSYREVAEFYRPGFGKWVLAAQLTELLSTCIIYLVLAADLLQSCFPSIDKPAWMMLVSAVLLSCAFLDSLIVVSQLSFANAISHLIVNAIMMIYCLSEIRSWSLSSVTFALDINTLPTMIGVVVFGYTSHIFLPSLEGNMKEPKEFKWMLKWSHVAAALFKAIFGLCGFLTFGELTQPEISNSLPNQGFKVVVNLVLVVKALLSYPLPFYAAVQLLKDNLFRGTKTTAFTGCYSPDGSLREWALFLRILLLFFTLFIALSVPYLIEVMGLIGNITGTMLSFIWPALFHLRIKGEKMVDRDRRFDQMIIGLGCSICVSGVYFSFMELLRAIRADDR</sequence>
<feature type="transmembrane region" description="Helical" evidence="10">
    <location>
        <begin position="155"/>
        <end position="177"/>
    </location>
</feature>
<evidence type="ECO:0000256" key="9">
    <source>
        <dbReference type="SAM" id="MobiDB-lite"/>
    </source>
</evidence>
<evidence type="ECO:0000256" key="3">
    <source>
        <dbReference type="ARBA" id="ARBA00022448"/>
    </source>
</evidence>
<feature type="transmembrane region" description="Helical" evidence="10">
    <location>
        <begin position="84"/>
        <end position="104"/>
    </location>
</feature>
<dbReference type="AlphaFoldDB" id="A0A158QZH9"/>
<feature type="transmembrane region" description="Helical" evidence="10">
    <location>
        <begin position="193"/>
        <end position="214"/>
    </location>
</feature>
<dbReference type="PANTHER" id="PTHR22950:SF689">
    <property type="entry name" value="VESICULAR INHIBITORY AMINO ACID TRANSPORTER"/>
    <property type="match status" value="1"/>
</dbReference>
<feature type="transmembrane region" description="Helical" evidence="10">
    <location>
        <begin position="110"/>
        <end position="134"/>
    </location>
</feature>
<dbReference type="PANTHER" id="PTHR22950">
    <property type="entry name" value="AMINO ACID TRANSPORTER"/>
    <property type="match status" value="1"/>
</dbReference>
<reference evidence="12 13" key="2">
    <citation type="submission" date="2018-11" db="EMBL/GenBank/DDBJ databases">
        <authorList>
            <consortium name="Pathogen Informatics"/>
        </authorList>
    </citation>
    <scope>NUCLEOTIDE SEQUENCE [LARGE SCALE GENOMIC DNA]</scope>
</reference>
<feature type="transmembrane region" description="Helical" evidence="10">
    <location>
        <begin position="385"/>
        <end position="406"/>
    </location>
</feature>
<dbReference type="GO" id="GO:0030659">
    <property type="term" value="C:cytoplasmic vesicle membrane"/>
    <property type="evidence" value="ECO:0007669"/>
    <property type="project" value="UniProtKB-SubCell"/>
</dbReference>
<evidence type="ECO:0000313" key="13">
    <source>
        <dbReference type="Proteomes" id="UP000271162"/>
    </source>
</evidence>
<evidence type="ECO:0000256" key="7">
    <source>
        <dbReference type="ARBA" id="ARBA00023136"/>
    </source>
</evidence>
<feature type="transmembrane region" description="Helical" evidence="10">
    <location>
        <begin position="333"/>
        <end position="354"/>
    </location>
</feature>
<evidence type="ECO:0000313" key="14">
    <source>
        <dbReference type="WBParaSite" id="NBR_0001016501-mRNA-1"/>
    </source>
</evidence>
<dbReference type="OMA" id="MKWTHIA"/>
<feature type="region of interest" description="Disordered" evidence="9">
    <location>
        <begin position="30"/>
        <end position="70"/>
    </location>
</feature>
<evidence type="ECO:0000256" key="1">
    <source>
        <dbReference type="ARBA" id="ARBA00004439"/>
    </source>
</evidence>
<accession>A0A158QZH9</accession>